<dbReference type="AlphaFoldDB" id="A0AAF0DUN1"/>
<dbReference type="Gene3D" id="3.10.180.10">
    <property type="entry name" value="2,3-Dihydroxybiphenyl 1,2-Dioxygenase, domain 1"/>
    <property type="match status" value="1"/>
</dbReference>
<accession>A0AAF0DUN1</accession>
<dbReference type="SUPFAM" id="SSF54593">
    <property type="entry name" value="Glyoxalase/Bleomycin resistance protein/Dihydroxybiphenyl dioxygenase"/>
    <property type="match status" value="1"/>
</dbReference>
<evidence type="ECO:0008006" key="4">
    <source>
        <dbReference type="Google" id="ProtNLM"/>
    </source>
</evidence>
<dbReference type="Proteomes" id="UP001216638">
    <property type="component" value="Chromosome 1"/>
</dbReference>
<organism evidence="2 3">
    <name type="scientific">Malassezia brasiliensis</name>
    <dbReference type="NCBI Taxonomy" id="1821822"/>
    <lineage>
        <taxon>Eukaryota</taxon>
        <taxon>Fungi</taxon>
        <taxon>Dikarya</taxon>
        <taxon>Basidiomycota</taxon>
        <taxon>Ustilaginomycotina</taxon>
        <taxon>Malasseziomycetes</taxon>
        <taxon>Malasseziales</taxon>
        <taxon>Malasseziaceae</taxon>
        <taxon>Malassezia</taxon>
    </lineage>
</organism>
<keyword evidence="3" id="KW-1185">Reference proteome</keyword>
<sequence length="230" mass="25845">MDRAPLSARRGTSFSLGTLLADRSLNVAELMSDAATLPKTTNMRRPTILPPNTVVRAPLARYQGNGNDDMDEESERKPSRGPIEMLHTIPCLPVTSLELAMNFYAKVLGFVRRGLPHAKQVRMVRGGKAPRMGPRGTFVSSSPGVNIILRVEDGMRPTQIWIVVHNADALFDEIATKLQHYSLTMCDYFPLENFLQARIEEKPHNTAWGTREFRVVDPDENVLVFCEERL</sequence>
<dbReference type="EMBL" id="CP119951">
    <property type="protein sequence ID" value="WFC94254.1"/>
    <property type="molecule type" value="Genomic_DNA"/>
</dbReference>
<evidence type="ECO:0000313" key="2">
    <source>
        <dbReference type="EMBL" id="WFC94254.1"/>
    </source>
</evidence>
<reference evidence="2" key="1">
    <citation type="submission" date="2023-03" db="EMBL/GenBank/DDBJ databases">
        <title>Mating type loci evolution in Malassezia.</title>
        <authorList>
            <person name="Coelho M.A."/>
        </authorList>
    </citation>
    <scope>NUCLEOTIDE SEQUENCE</scope>
    <source>
        <strain evidence="2">CBS 14135</strain>
    </source>
</reference>
<feature type="region of interest" description="Disordered" evidence="1">
    <location>
        <begin position="61"/>
        <end position="81"/>
    </location>
</feature>
<dbReference type="InterPro" id="IPR029068">
    <property type="entry name" value="Glyas_Bleomycin-R_OHBP_Dase"/>
</dbReference>
<gene>
    <name evidence="2" type="ORF">MBRA1_000881</name>
</gene>
<evidence type="ECO:0000256" key="1">
    <source>
        <dbReference type="SAM" id="MobiDB-lite"/>
    </source>
</evidence>
<name>A0AAF0DUN1_9BASI</name>
<proteinExistence type="predicted"/>
<evidence type="ECO:0000313" key="3">
    <source>
        <dbReference type="Proteomes" id="UP001216638"/>
    </source>
</evidence>
<protein>
    <recommendedName>
        <fullName evidence="4">VOC domain-containing protein</fullName>
    </recommendedName>
</protein>